<proteinExistence type="predicted"/>
<evidence type="ECO:0000313" key="4">
    <source>
        <dbReference type="Proteomes" id="UP000430634"/>
    </source>
</evidence>
<accession>A0A6I3T9S6</accession>
<name>A0A6I3T9S6_9BURK</name>
<comment type="caution">
    <text evidence="3">The sequence shown here is derived from an EMBL/GenBank/DDBJ whole genome shotgun (WGS) entry which is preliminary data.</text>
</comment>
<dbReference type="Proteomes" id="UP000622638">
    <property type="component" value="Unassembled WGS sequence"/>
</dbReference>
<evidence type="ECO:0000256" key="1">
    <source>
        <dbReference type="SAM" id="MobiDB-lite"/>
    </source>
</evidence>
<reference evidence="5" key="2">
    <citation type="journal article" date="2019" name="Int. J. Syst. Evol. Microbiol.">
        <title>The Global Catalogue of Microorganisms (GCM) 10K type strain sequencing project: providing services to taxonomists for standard genome sequencing and annotation.</title>
        <authorList>
            <consortium name="The Broad Institute Genomics Platform"/>
            <consortium name="The Broad Institute Genome Sequencing Center for Infectious Disease"/>
            <person name="Wu L."/>
            <person name="Ma J."/>
        </authorList>
    </citation>
    <scope>NUCLEOTIDE SEQUENCE [LARGE SCALE GENOMIC DNA]</scope>
    <source>
        <strain evidence="5">CGMCC 1.15931</strain>
    </source>
</reference>
<feature type="region of interest" description="Disordered" evidence="1">
    <location>
        <begin position="294"/>
        <end position="315"/>
    </location>
</feature>
<dbReference type="OrthoDB" id="8708674at2"/>
<dbReference type="AlphaFoldDB" id="A0A6I3T9S6"/>
<sequence length="405" mass="43117">MRLPGTRYQEHGWEGVRKLLGLCSLAALRACDIDAVLDPARHGTLLDDYTEALAPLLHAAARRGGTAPGNSYGDSVADLALGLLFELALQPGHWSAFAHALAAEHARQGPFWREAGGDALLRKKVNDLYATLRDKVDADNFQSATGQACSPNRIYTYRMLDTACRAIEAVFAGWPGTAAQVGAILGRDVTASGGYPIELRQMKSSASCRPEWIVRWSETLERFGAGPGPLHTRSKRFASLRNGVDKIGAMLADIAAYEELSANGDGADWVHDAGTAAQWLEDLTRVSAQSVAAASTAPDRILPPPGDDGSEGNEALCPAPGYAPVMAYELALAALQAEALPVRQAVCLKLLGPGDDSYPDSWRDSATGELPTLQQLAAQAGLSVPTLRKRRDAAIARARPEGEQT</sequence>
<dbReference type="Proteomes" id="UP000430634">
    <property type="component" value="Unassembled WGS sequence"/>
</dbReference>
<evidence type="ECO:0000313" key="5">
    <source>
        <dbReference type="Proteomes" id="UP000622638"/>
    </source>
</evidence>
<dbReference type="RefSeq" id="WP_155473647.1">
    <property type="nucleotide sequence ID" value="NZ_BMKG01000036.1"/>
</dbReference>
<protein>
    <submittedName>
        <fullName evidence="3">Uncharacterized protein</fullName>
    </submittedName>
</protein>
<reference evidence="2" key="4">
    <citation type="submission" date="2024-05" db="EMBL/GenBank/DDBJ databases">
        <authorList>
            <person name="Sun Q."/>
            <person name="Zhou Y."/>
        </authorList>
    </citation>
    <scope>NUCLEOTIDE SEQUENCE</scope>
    <source>
        <strain evidence="2">CGMCC 1.15931</strain>
    </source>
</reference>
<reference evidence="3 4" key="3">
    <citation type="submission" date="2019-11" db="EMBL/GenBank/DDBJ databases">
        <title>Type strains purchased from KCTC, JCM and DSMZ.</title>
        <authorList>
            <person name="Lu H."/>
        </authorList>
    </citation>
    <scope>NUCLEOTIDE SEQUENCE [LARGE SCALE GENOMIC DNA]</scope>
    <source>
        <strain evidence="3 4">KCTC 52429</strain>
    </source>
</reference>
<evidence type="ECO:0000313" key="2">
    <source>
        <dbReference type="EMBL" id="GGC23126.1"/>
    </source>
</evidence>
<organism evidence="3 4">
    <name type="scientific">Pseudoduganella buxea</name>
    <dbReference type="NCBI Taxonomy" id="1949069"/>
    <lineage>
        <taxon>Bacteria</taxon>
        <taxon>Pseudomonadati</taxon>
        <taxon>Pseudomonadota</taxon>
        <taxon>Betaproteobacteria</taxon>
        <taxon>Burkholderiales</taxon>
        <taxon>Oxalobacteraceae</taxon>
        <taxon>Telluria group</taxon>
        <taxon>Pseudoduganella</taxon>
    </lineage>
</organism>
<dbReference type="EMBL" id="BMKG01000036">
    <property type="protein sequence ID" value="GGC23126.1"/>
    <property type="molecule type" value="Genomic_DNA"/>
</dbReference>
<dbReference type="EMBL" id="WNKZ01000183">
    <property type="protein sequence ID" value="MTV56437.1"/>
    <property type="molecule type" value="Genomic_DNA"/>
</dbReference>
<evidence type="ECO:0000313" key="3">
    <source>
        <dbReference type="EMBL" id="MTV56437.1"/>
    </source>
</evidence>
<keyword evidence="5" id="KW-1185">Reference proteome</keyword>
<gene>
    <name evidence="2" type="ORF">GCM10011572_50800</name>
    <name evidence="3" type="ORF">GM672_27355</name>
</gene>
<reference evidence="2" key="1">
    <citation type="journal article" date="2014" name="Int. J. Syst. Evol. Microbiol.">
        <title>Complete genome of a new Firmicutes species belonging to the dominant human colonic microbiota ('Ruminococcus bicirculans') reveals two chromosomes and a selective capacity to utilize plant glucans.</title>
        <authorList>
            <consortium name="NISC Comparative Sequencing Program"/>
            <person name="Wegmann U."/>
            <person name="Louis P."/>
            <person name="Goesmann A."/>
            <person name="Henrissat B."/>
            <person name="Duncan S.H."/>
            <person name="Flint H.J."/>
        </authorList>
    </citation>
    <scope>NUCLEOTIDE SEQUENCE</scope>
    <source>
        <strain evidence="2">CGMCC 1.15931</strain>
    </source>
</reference>